<evidence type="ECO:0008006" key="3">
    <source>
        <dbReference type="Google" id="ProtNLM"/>
    </source>
</evidence>
<evidence type="ECO:0000313" key="2">
    <source>
        <dbReference type="Proteomes" id="UP000054270"/>
    </source>
</evidence>
<dbReference type="STRING" id="945553.A0A0D2QDF5"/>
<accession>A0A0D2QDF5</accession>
<keyword evidence="2" id="KW-1185">Reference proteome</keyword>
<dbReference type="Proteomes" id="UP000054270">
    <property type="component" value="Unassembled WGS sequence"/>
</dbReference>
<sequence length="97" mass="10618">MVLFPDKVLRCRGSAIALLLMKILEGGDDQIGVSQTFNMFFYQPVPAAGERLRIISRSVSTDNGSGSCICEVDNEYFLLECGNLMGAHLLDMGRCPT</sequence>
<name>A0A0D2QDF5_HYPSF</name>
<protein>
    <recommendedName>
        <fullName evidence="3">Thioesterase domain-containing protein</fullName>
    </recommendedName>
</protein>
<evidence type="ECO:0000313" key="1">
    <source>
        <dbReference type="EMBL" id="KJA29630.1"/>
    </source>
</evidence>
<dbReference type="OrthoDB" id="2831072at2759"/>
<dbReference type="AlphaFoldDB" id="A0A0D2QDF5"/>
<proteinExistence type="predicted"/>
<gene>
    <name evidence="1" type="ORF">HYPSUDRAFT_226229</name>
</gene>
<reference evidence="2" key="1">
    <citation type="submission" date="2014-04" db="EMBL/GenBank/DDBJ databases">
        <title>Evolutionary Origins and Diversification of the Mycorrhizal Mutualists.</title>
        <authorList>
            <consortium name="DOE Joint Genome Institute"/>
            <consortium name="Mycorrhizal Genomics Consortium"/>
            <person name="Kohler A."/>
            <person name="Kuo A."/>
            <person name="Nagy L.G."/>
            <person name="Floudas D."/>
            <person name="Copeland A."/>
            <person name="Barry K.W."/>
            <person name="Cichocki N."/>
            <person name="Veneault-Fourrey C."/>
            <person name="LaButti K."/>
            <person name="Lindquist E.A."/>
            <person name="Lipzen A."/>
            <person name="Lundell T."/>
            <person name="Morin E."/>
            <person name="Murat C."/>
            <person name="Riley R."/>
            <person name="Ohm R."/>
            <person name="Sun H."/>
            <person name="Tunlid A."/>
            <person name="Henrissat B."/>
            <person name="Grigoriev I.V."/>
            <person name="Hibbett D.S."/>
            <person name="Martin F."/>
        </authorList>
    </citation>
    <scope>NUCLEOTIDE SEQUENCE [LARGE SCALE GENOMIC DNA]</scope>
    <source>
        <strain evidence="2">FD-334 SS-4</strain>
    </source>
</reference>
<dbReference type="EMBL" id="KN817518">
    <property type="protein sequence ID" value="KJA29630.1"/>
    <property type="molecule type" value="Genomic_DNA"/>
</dbReference>
<organism evidence="1 2">
    <name type="scientific">Hypholoma sublateritium (strain FD-334 SS-4)</name>
    <dbReference type="NCBI Taxonomy" id="945553"/>
    <lineage>
        <taxon>Eukaryota</taxon>
        <taxon>Fungi</taxon>
        <taxon>Dikarya</taxon>
        <taxon>Basidiomycota</taxon>
        <taxon>Agaricomycotina</taxon>
        <taxon>Agaricomycetes</taxon>
        <taxon>Agaricomycetidae</taxon>
        <taxon>Agaricales</taxon>
        <taxon>Agaricineae</taxon>
        <taxon>Strophariaceae</taxon>
        <taxon>Hypholoma</taxon>
    </lineage>
</organism>